<dbReference type="EMBL" id="JAVRJZ010000009">
    <property type="protein sequence ID" value="KAK2718207.1"/>
    <property type="molecule type" value="Genomic_DNA"/>
</dbReference>
<gene>
    <name evidence="3" type="ORF">QYM36_005505</name>
</gene>
<dbReference type="Pfam" id="PF03184">
    <property type="entry name" value="DDE_1"/>
    <property type="match status" value="1"/>
</dbReference>
<evidence type="ECO:0000313" key="3">
    <source>
        <dbReference type="EMBL" id="KAK2718207.1"/>
    </source>
</evidence>
<reference evidence="3" key="1">
    <citation type="submission" date="2023-07" db="EMBL/GenBank/DDBJ databases">
        <title>Chromosome-level genome assembly of Artemia franciscana.</title>
        <authorList>
            <person name="Jo E."/>
        </authorList>
    </citation>
    <scope>NUCLEOTIDE SEQUENCE</scope>
    <source>
        <tissue evidence="3">Whole body</tissue>
    </source>
</reference>
<comment type="caution">
    <text evidence="3">The sequence shown here is derived from an EMBL/GenBank/DDBJ whole genome shotgun (WGS) entry which is preliminary data.</text>
</comment>
<proteinExistence type="predicted"/>
<name>A0AA88IAD9_ARTSF</name>
<feature type="compositionally biased region" description="Polar residues" evidence="1">
    <location>
        <begin position="210"/>
        <end position="226"/>
    </location>
</feature>
<feature type="compositionally biased region" description="Basic and acidic residues" evidence="1">
    <location>
        <begin position="263"/>
        <end position="287"/>
    </location>
</feature>
<feature type="domain" description="DDE-1" evidence="2">
    <location>
        <begin position="94"/>
        <end position="178"/>
    </location>
</feature>
<keyword evidence="4" id="KW-1185">Reference proteome</keyword>
<evidence type="ECO:0000259" key="2">
    <source>
        <dbReference type="Pfam" id="PF03184"/>
    </source>
</evidence>
<dbReference type="AlphaFoldDB" id="A0AA88IAD9"/>
<dbReference type="InterPro" id="IPR004875">
    <property type="entry name" value="DDE_SF_endonuclease_dom"/>
</dbReference>
<sequence length="358" mass="39825">MILLIGIWISLTKKPMKPIIANPIAVAKAIFWNSEKEIVFIIMQSVLKKTPFTASNILNCNETSVTTVHVPPKVFAKKGRKIVGKVTSAEHGVLVTMIGTISASWQYFPPYLIFPCKKFQPLMLTGAPANSAGGASPSGWVNQELFLEYLKHFKTYSHASPESPKLLIMDNHESHICSAVCERVWYHFTNNTTSLQPQVAAIGLEPGNNLAKTPSTNGPEQSSTPVSVPVTPEQVQPYPKAKPRVLSGRGRKKGSTKILTDTPVKRQIEEQEAKRKDKKAREGSDDEKMILDDLMKLGESEDESEKEEEIFDSVSTGDFVKVVYEGEYFPGSVQEKNENSVKVSVMCMASLRKWKWPD</sequence>
<evidence type="ECO:0000313" key="4">
    <source>
        <dbReference type="Proteomes" id="UP001187531"/>
    </source>
</evidence>
<accession>A0AA88IAD9</accession>
<dbReference type="Proteomes" id="UP001187531">
    <property type="component" value="Unassembled WGS sequence"/>
</dbReference>
<evidence type="ECO:0000256" key="1">
    <source>
        <dbReference type="SAM" id="MobiDB-lite"/>
    </source>
</evidence>
<dbReference type="GO" id="GO:0003676">
    <property type="term" value="F:nucleic acid binding"/>
    <property type="evidence" value="ECO:0007669"/>
    <property type="project" value="InterPro"/>
</dbReference>
<feature type="region of interest" description="Disordered" evidence="1">
    <location>
        <begin position="206"/>
        <end position="287"/>
    </location>
</feature>
<organism evidence="3 4">
    <name type="scientific">Artemia franciscana</name>
    <name type="common">Brine shrimp</name>
    <name type="synonym">Artemia sanfranciscana</name>
    <dbReference type="NCBI Taxonomy" id="6661"/>
    <lineage>
        <taxon>Eukaryota</taxon>
        <taxon>Metazoa</taxon>
        <taxon>Ecdysozoa</taxon>
        <taxon>Arthropoda</taxon>
        <taxon>Crustacea</taxon>
        <taxon>Branchiopoda</taxon>
        <taxon>Anostraca</taxon>
        <taxon>Artemiidae</taxon>
        <taxon>Artemia</taxon>
    </lineage>
</organism>
<protein>
    <recommendedName>
        <fullName evidence="2">DDE-1 domain-containing protein</fullName>
    </recommendedName>
</protein>